<gene>
    <name evidence="2" type="ORF">SAMN05661012_03775</name>
</gene>
<protein>
    <recommendedName>
        <fullName evidence="1">Serine aminopeptidase S33 domain-containing protein</fullName>
    </recommendedName>
</protein>
<dbReference type="AlphaFoldDB" id="A0A1K1RHR7"/>
<feature type="domain" description="Serine aminopeptidase S33" evidence="1">
    <location>
        <begin position="96"/>
        <end position="208"/>
    </location>
</feature>
<dbReference type="PANTHER" id="PTHR12277:SF81">
    <property type="entry name" value="PROTEIN ABHD13"/>
    <property type="match status" value="1"/>
</dbReference>
<proteinExistence type="predicted"/>
<reference evidence="2 3" key="1">
    <citation type="submission" date="2016-11" db="EMBL/GenBank/DDBJ databases">
        <authorList>
            <person name="Jaros S."/>
            <person name="Januszkiewicz K."/>
            <person name="Wedrychowicz H."/>
        </authorList>
    </citation>
    <scope>NUCLEOTIDE SEQUENCE [LARGE SCALE GENOMIC DNA]</scope>
    <source>
        <strain evidence="2 3">DSM 784</strain>
    </source>
</reference>
<dbReference type="Proteomes" id="UP000183788">
    <property type="component" value="Unassembled WGS sequence"/>
</dbReference>
<dbReference type="InterPro" id="IPR029058">
    <property type="entry name" value="AB_hydrolase_fold"/>
</dbReference>
<accession>A0A1K1RHR7</accession>
<dbReference type="PANTHER" id="PTHR12277">
    <property type="entry name" value="ALPHA/BETA HYDROLASE DOMAIN-CONTAINING PROTEIN"/>
    <property type="match status" value="1"/>
</dbReference>
<evidence type="ECO:0000313" key="2">
    <source>
        <dbReference type="EMBL" id="SFW71473.1"/>
    </source>
</evidence>
<dbReference type="EMBL" id="FPIZ01000012">
    <property type="protein sequence ID" value="SFW71473.1"/>
    <property type="molecule type" value="Genomic_DNA"/>
</dbReference>
<sequence>MFPMKLLKRTLVILFVVLNIVAAFHAYKFTHFYAPGTTDNRKPEQMNALGKLKIILFGVRISKTVSHTIPDTTYIPVNLPTTNGLHLSCWYIPVPNSRGTVLLFHGYGGNKGPGLSEAAWFRHLGYSTFLTDFRGHGNSEGNSCTIGYREADDVKAAYDYISKRGKKPIILWGVSMGAAAVLKAIPQYHLQPEKVILECPFATLTDAVRSRMRAVNLPESPLSQLLAIWGGLEHGFWGPGYQPAKEGEKLKMPVLLCWGEHDIRVTRDETKSIFNHLGSNHKQLVIFTQSGHQSFCRHEGPKWKKAVSTFLAAK</sequence>
<dbReference type="Pfam" id="PF12146">
    <property type="entry name" value="Hydrolase_4"/>
    <property type="match status" value="1"/>
</dbReference>
<dbReference type="SUPFAM" id="SSF53474">
    <property type="entry name" value="alpha/beta-Hydrolases"/>
    <property type="match status" value="1"/>
</dbReference>
<name>A0A1K1RHR7_9BACT</name>
<dbReference type="InterPro" id="IPR022742">
    <property type="entry name" value="Hydrolase_4"/>
</dbReference>
<dbReference type="Gene3D" id="3.40.50.1820">
    <property type="entry name" value="alpha/beta hydrolase"/>
    <property type="match status" value="1"/>
</dbReference>
<organism evidence="2 3">
    <name type="scientific">Chitinophaga sancti</name>
    <dbReference type="NCBI Taxonomy" id="1004"/>
    <lineage>
        <taxon>Bacteria</taxon>
        <taxon>Pseudomonadati</taxon>
        <taxon>Bacteroidota</taxon>
        <taxon>Chitinophagia</taxon>
        <taxon>Chitinophagales</taxon>
        <taxon>Chitinophagaceae</taxon>
        <taxon>Chitinophaga</taxon>
    </lineage>
</organism>
<dbReference type="STRING" id="1004.SAMN05661012_03775"/>
<evidence type="ECO:0000259" key="1">
    <source>
        <dbReference type="Pfam" id="PF12146"/>
    </source>
</evidence>
<evidence type="ECO:0000313" key="3">
    <source>
        <dbReference type="Proteomes" id="UP000183788"/>
    </source>
</evidence>